<evidence type="ECO:0000256" key="3">
    <source>
        <dbReference type="ARBA" id="ARBA00012601"/>
    </source>
</evidence>
<keyword evidence="7" id="KW-0326">Glycosidase</keyword>
<name>A0A8T0GJ80_CERPU</name>
<reference evidence="10 11" key="1">
    <citation type="submission" date="2020-06" db="EMBL/GenBank/DDBJ databases">
        <title>WGS assembly of Ceratodon purpureus strain R40.</title>
        <authorList>
            <person name="Carey S.B."/>
            <person name="Jenkins J."/>
            <person name="Shu S."/>
            <person name="Lovell J.T."/>
            <person name="Sreedasyam A."/>
            <person name="Maumus F."/>
            <person name="Tiley G.P."/>
            <person name="Fernandez-Pozo N."/>
            <person name="Barry K."/>
            <person name="Chen C."/>
            <person name="Wang M."/>
            <person name="Lipzen A."/>
            <person name="Daum C."/>
            <person name="Saski C.A."/>
            <person name="Payton A.C."/>
            <person name="Mcbreen J.C."/>
            <person name="Conrad R.E."/>
            <person name="Kollar L.M."/>
            <person name="Olsson S."/>
            <person name="Huttunen S."/>
            <person name="Landis J.B."/>
            <person name="Wickett N.J."/>
            <person name="Johnson M.G."/>
            <person name="Rensing S.A."/>
            <person name="Grimwood J."/>
            <person name="Schmutz J."/>
            <person name="Mcdaniel S.F."/>
        </authorList>
    </citation>
    <scope>NUCLEOTIDE SEQUENCE [LARGE SCALE GENOMIC DNA]</scope>
    <source>
        <strain evidence="10 11">R40</strain>
    </source>
</reference>
<keyword evidence="8" id="KW-0624">Polysaccharide degradation</keyword>
<evidence type="ECO:0000256" key="7">
    <source>
        <dbReference type="ARBA" id="ARBA00023295"/>
    </source>
</evidence>
<organism evidence="10 11">
    <name type="scientific">Ceratodon purpureus</name>
    <name type="common">Fire moss</name>
    <name type="synonym">Dicranum purpureum</name>
    <dbReference type="NCBI Taxonomy" id="3225"/>
    <lineage>
        <taxon>Eukaryota</taxon>
        <taxon>Viridiplantae</taxon>
        <taxon>Streptophyta</taxon>
        <taxon>Embryophyta</taxon>
        <taxon>Bryophyta</taxon>
        <taxon>Bryophytina</taxon>
        <taxon>Bryopsida</taxon>
        <taxon>Dicranidae</taxon>
        <taxon>Pseudoditrichales</taxon>
        <taxon>Ditrichaceae</taxon>
        <taxon>Ceratodon</taxon>
    </lineage>
</organism>
<feature type="domain" description="Glycoside hydrolase family 9" evidence="9">
    <location>
        <begin position="54"/>
        <end position="504"/>
    </location>
</feature>
<keyword evidence="6" id="KW-0119">Carbohydrate metabolism</keyword>
<evidence type="ECO:0000256" key="6">
    <source>
        <dbReference type="ARBA" id="ARBA00023277"/>
    </source>
</evidence>
<dbReference type="InterPro" id="IPR012341">
    <property type="entry name" value="6hp_glycosidase-like_sf"/>
</dbReference>
<evidence type="ECO:0000256" key="1">
    <source>
        <dbReference type="ARBA" id="ARBA00000966"/>
    </source>
</evidence>
<comment type="caution">
    <text evidence="10">The sequence shown here is derived from an EMBL/GenBank/DDBJ whole genome shotgun (WGS) entry which is preliminary data.</text>
</comment>
<keyword evidence="11" id="KW-1185">Reference proteome</keyword>
<comment type="similarity">
    <text evidence="2">Belongs to the glycosyl hydrolase 9 (cellulase E) family.</text>
</comment>
<dbReference type="PANTHER" id="PTHR22298">
    <property type="entry name" value="ENDO-1,4-BETA-GLUCANASE"/>
    <property type="match status" value="1"/>
</dbReference>
<gene>
    <name evidence="10" type="ORF">KC19_11G157600</name>
</gene>
<dbReference type="EMBL" id="CM026432">
    <property type="protein sequence ID" value="KAG0557788.1"/>
    <property type="molecule type" value="Genomic_DNA"/>
</dbReference>
<proteinExistence type="inferred from homology"/>
<dbReference type="GO" id="GO:0008810">
    <property type="term" value="F:cellulase activity"/>
    <property type="evidence" value="ECO:0007669"/>
    <property type="project" value="UniProtKB-EC"/>
</dbReference>
<dbReference type="Gene3D" id="1.50.10.10">
    <property type="match status" value="1"/>
</dbReference>
<dbReference type="Proteomes" id="UP000822688">
    <property type="component" value="Chromosome 11"/>
</dbReference>
<evidence type="ECO:0000313" key="11">
    <source>
        <dbReference type="Proteomes" id="UP000822688"/>
    </source>
</evidence>
<keyword evidence="5" id="KW-0136">Cellulose degradation</keyword>
<dbReference type="FunFam" id="1.50.10.10:FF:000020">
    <property type="entry name" value="Endoglucanase"/>
    <property type="match status" value="1"/>
</dbReference>
<evidence type="ECO:0000256" key="4">
    <source>
        <dbReference type="ARBA" id="ARBA00022801"/>
    </source>
</evidence>
<evidence type="ECO:0000313" key="10">
    <source>
        <dbReference type="EMBL" id="KAG0557788.1"/>
    </source>
</evidence>
<evidence type="ECO:0000256" key="8">
    <source>
        <dbReference type="ARBA" id="ARBA00023326"/>
    </source>
</evidence>
<evidence type="ECO:0000256" key="2">
    <source>
        <dbReference type="ARBA" id="ARBA00007072"/>
    </source>
</evidence>
<accession>A0A8T0GJ80</accession>
<dbReference type="AlphaFoldDB" id="A0A8T0GJ80"/>
<dbReference type="Pfam" id="PF00759">
    <property type="entry name" value="Glyco_hydro_9"/>
    <property type="match status" value="1"/>
</dbReference>
<keyword evidence="4" id="KW-0378">Hydrolase</keyword>
<dbReference type="EC" id="3.2.1.4" evidence="3"/>
<protein>
    <recommendedName>
        <fullName evidence="3">cellulase</fullName>
        <ecNumber evidence="3">3.2.1.4</ecNumber>
    </recommendedName>
</protein>
<dbReference type="GO" id="GO:0030245">
    <property type="term" value="P:cellulose catabolic process"/>
    <property type="evidence" value="ECO:0007669"/>
    <property type="project" value="UniProtKB-KW"/>
</dbReference>
<comment type="catalytic activity">
    <reaction evidence="1">
        <text>Endohydrolysis of (1-&gt;4)-beta-D-glucosidic linkages in cellulose, lichenin and cereal beta-D-glucans.</text>
        <dbReference type="EC" id="3.2.1.4"/>
    </reaction>
</comment>
<evidence type="ECO:0000259" key="9">
    <source>
        <dbReference type="Pfam" id="PF00759"/>
    </source>
</evidence>
<dbReference type="InterPro" id="IPR001701">
    <property type="entry name" value="Glyco_hydro_9"/>
</dbReference>
<sequence length="513" mass="56151">MCQSFNMNHSALIEKRRFTSPCNSSTIFPKTVVVVLLQLSLAVEPTKASHGFNYAEALYKGILFLEGQRSGKLPPDQRMTWRGDSALSDGNQSNVDLTGGYYDAGDNVKYQFPMAFTITMLSWSVIQYRDALNNTGQLGYAQQAVKWGTDYFLKCVTGPTQLWVQVGDPDSDHRCWERAEDMDTPRTAHQINASSPGTEVAAETAAALAAASIVFRADDPDYAETLLDTAMTVFDFADSYRGTYEDACPFYCSSSGYNDELLWAAAWLYKASSLPEFLNYVVENSSLSYSMSEFSWDNKHAGLQVLLSSLYFAGEASLQSYTVKADEFVCATLPQSTQKAMSFTPGGLLYVREGANMQYVAGSSFLIAVYGDALASVNRTILCGDTSTGSSFSSCNLWTFAKSQLDYMLGKNPLRRSYMAGFGKNPPLQVHHRSASIVSIHTNPNHVACGQGYVDWFPSSKANPNVLTGAIVGGPNTNDGFLDFRNVSSQSEPTTYINAIFVGVIAKFASQKS</sequence>
<dbReference type="InterPro" id="IPR008928">
    <property type="entry name" value="6-hairpin_glycosidase_sf"/>
</dbReference>
<dbReference type="SUPFAM" id="SSF48208">
    <property type="entry name" value="Six-hairpin glycosidases"/>
    <property type="match status" value="1"/>
</dbReference>
<evidence type="ECO:0000256" key="5">
    <source>
        <dbReference type="ARBA" id="ARBA00023001"/>
    </source>
</evidence>